<accession>A0AAV1XI89</accession>
<gene>
    <name evidence="2" type="ORF">LLUT_LOCUS21698</name>
</gene>
<dbReference type="Proteomes" id="UP001497480">
    <property type="component" value="Unassembled WGS sequence"/>
</dbReference>
<evidence type="ECO:0000313" key="2">
    <source>
        <dbReference type="EMBL" id="CAL0320638.1"/>
    </source>
</evidence>
<dbReference type="EMBL" id="CAXHTB010000015">
    <property type="protein sequence ID" value="CAL0320638.1"/>
    <property type="molecule type" value="Genomic_DNA"/>
</dbReference>
<organism evidence="2 3">
    <name type="scientific">Lupinus luteus</name>
    <name type="common">European yellow lupine</name>
    <dbReference type="NCBI Taxonomy" id="3873"/>
    <lineage>
        <taxon>Eukaryota</taxon>
        <taxon>Viridiplantae</taxon>
        <taxon>Streptophyta</taxon>
        <taxon>Embryophyta</taxon>
        <taxon>Tracheophyta</taxon>
        <taxon>Spermatophyta</taxon>
        <taxon>Magnoliopsida</taxon>
        <taxon>eudicotyledons</taxon>
        <taxon>Gunneridae</taxon>
        <taxon>Pentapetalae</taxon>
        <taxon>rosids</taxon>
        <taxon>fabids</taxon>
        <taxon>Fabales</taxon>
        <taxon>Fabaceae</taxon>
        <taxon>Papilionoideae</taxon>
        <taxon>50 kb inversion clade</taxon>
        <taxon>genistoids sensu lato</taxon>
        <taxon>core genistoids</taxon>
        <taxon>Genisteae</taxon>
        <taxon>Lupinus</taxon>
    </lineage>
</organism>
<dbReference type="PANTHER" id="PTHR35630:SF2">
    <property type="entry name" value="LEGUMINOSIN GROUP486 SECRETED PEPTIDE"/>
    <property type="match status" value="1"/>
</dbReference>
<feature type="chain" id="PRO_5043729634" description="S-protein homolog" evidence="1">
    <location>
        <begin position="24"/>
        <end position="145"/>
    </location>
</feature>
<reference evidence="2 3" key="1">
    <citation type="submission" date="2024-03" db="EMBL/GenBank/DDBJ databases">
        <authorList>
            <person name="Martinez-Hernandez J."/>
        </authorList>
    </citation>
    <scope>NUCLEOTIDE SEQUENCE [LARGE SCALE GENOMIC DNA]</scope>
</reference>
<name>A0AAV1XI89_LUPLU</name>
<sequence length="145" mass="16583">MYPSIYMSLLALLILCFSSSTYADCPSRSTALPLLENQMNPNISKINILFIEFSNDLPFNWPDRLSFIGTGQTSECGIDHGKPFTHVYNTSLRKCLFISGKKNMDVVVYDPRLDLGHPNVYWSIRADGAYKSWNKMSWTKRASWT</sequence>
<keyword evidence="3" id="KW-1185">Reference proteome</keyword>
<dbReference type="AlphaFoldDB" id="A0AAV1XI89"/>
<evidence type="ECO:0000313" key="3">
    <source>
        <dbReference type="Proteomes" id="UP001497480"/>
    </source>
</evidence>
<proteinExistence type="predicted"/>
<keyword evidence="1" id="KW-0732">Signal</keyword>
<comment type="caution">
    <text evidence="2">The sequence shown here is derived from an EMBL/GenBank/DDBJ whole genome shotgun (WGS) entry which is preliminary data.</text>
</comment>
<dbReference type="PANTHER" id="PTHR35630">
    <property type="entry name" value="LEGUMINOSIN GROUP486 SECRETED PEPTIDE"/>
    <property type="match status" value="1"/>
</dbReference>
<evidence type="ECO:0008006" key="4">
    <source>
        <dbReference type="Google" id="ProtNLM"/>
    </source>
</evidence>
<feature type="signal peptide" evidence="1">
    <location>
        <begin position="1"/>
        <end position="23"/>
    </location>
</feature>
<protein>
    <recommendedName>
        <fullName evidence="4">S-protein homolog</fullName>
    </recommendedName>
</protein>
<evidence type="ECO:0000256" key="1">
    <source>
        <dbReference type="SAM" id="SignalP"/>
    </source>
</evidence>